<accession>A0ABR4M4M4</accession>
<evidence type="ECO:0000313" key="2">
    <source>
        <dbReference type="Proteomes" id="UP001610432"/>
    </source>
</evidence>
<dbReference type="EMBL" id="JBFXLQ010000003">
    <property type="protein sequence ID" value="KAL2871547.1"/>
    <property type="molecule type" value="Genomic_DNA"/>
</dbReference>
<reference evidence="1 2" key="1">
    <citation type="submission" date="2024-07" db="EMBL/GenBank/DDBJ databases">
        <title>Section-level genome sequencing and comparative genomics of Aspergillus sections Usti and Cavernicolus.</title>
        <authorList>
            <consortium name="Lawrence Berkeley National Laboratory"/>
            <person name="Nybo J.L."/>
            <person name="Vesth T.C."/>
            <person name="Theobald S."/>
            <person name="Frisvad J.C."/>
            <person name="Larsen T.O."/>
            <person name="Kjaerboelling I."/>
            <person name="Rothschild-Mancinelli K."/>
            <person name="Lyhne E.K."/>
            <person name="Kogle M.E."/>
            <person name="Barry K."/>
            <person name="Clum A."/>
            <person name="Na H."/>
            <person name="Ledsgaard L."/>
            <person name="Lin J."/>
            <person name="Lipzen A."/>
            <person name="Kuo A."/>
            <person name="Riley R."/>
            <person name="Mondo S."/>
            <person name="Labutti K."/>
            <person name="Haridas S."/>
            <person name="Pangalinan J."/>
            <person name="Salamov A.A."/>
            <person name="Simmons B.A."/>
            <person name="Magnuson J.K."/>
            <person name="Chen J."/>
            <person name="Drula E."/>
            <person name="Henrissat B."/>
            <person name="Wiebenga A."/>
            <person name="Lubbers R.J."/>
            <person name="Gomes A.C."/>
            <person name="Macurrencykelacurrency M.R."/>
            <person name="Stajich J."/>
            <person name="Grigoriev I.V."/>
            <person name="Mortensen U.H."/>
            <person name="De Vries R.P."/>
            <person name="Baker S.E."/>
            <person name="Andersen M.R."/>
        </authorList>
    </citation>
    <scope>NUCLEOTIDE SEQUENCE [LARGE SCALE GENOMIC DNA]</scope>
    <source>
        <strain evidence="1 2">CBS 449.75</strain>
    </source>
</reference>
<dbReference type="RefSeq" id="XP_070890526.1">
    <property type="nucleotide sequence ID" value="XM_071028033.1"/>
</dbReference>
<comment type="caution">
    <text evidence="1">The sequence shown here is derived from an EMBL/GenBank/DDBJ whole genome shotgun (WGS) entry which is preliminary data.</text>
</comment>
<name>A0ABR4M4M4_9EURO</name>
<gene>
    <name evidence="1" type="ORF">BJX67DRAFT_342572</name>
</gene>
<dbReference type="Proteomes" id="UP001610432">
    <property type="component" value="Unassembled WGS sequence"/>
</dbReference>
<proteinExistence type="predicted"/>
<protein>
    <submittedName>
        <fullName evidence="1">Uncharacterized protein</fullName>
    </submittedName>
</protein>
<sequence>MSKQPDCPCASCPNAPKLISCCINLILAVTLLTVRLGSRSIFNILHCSLRSLFMASLSKCKRIQVLSYFFKAPRTARLV</sequence>
<organism evidence="1 2">
    <name type="scientific">Aspergillus lucknowensis</name>
    <dbReference type="NCBI Taxonomy" id="176173"/>
    <lineage>
        <taxon>Eukaryota</taxon>
        <taxon>Fungi</taxon>
        <taxon>Dikarya</taxon>
        <taxon>Ascomycota</taxon>
        <taxon>Pezizomycotina</taxon>
        <taxon>Eurotiomycetes</taxon>
        <taxon>Eurotiomycetidae</taxon>
        <taxon>Eurotiales</taxon>
        <taxon>Aspergillaceae</taxon>
        <taxon>Aspergillus</taxon>
        <taxon>Aspergillus subgen. Nidulantes</taxon>
    </lineage>
</organism>
<keyword evidence="2" id="KW-1185">Reference proteome</keyword>
<dbReference type="GeneID" id="98143105"/>
<evidence type="ECO:0000313" key="1">
    <source>
        <dbReference type="EMBL" id="KAL2871547.1"/>
    </source>
</evidence>